<evidence type="ECO:0000256" key="3">
    <source>
        <dbReference type="SAM" id="MobiDB-lite"/>
    </source>
</evidence>
<keyword evidence="4" id="KW-0472">Membrane</keyword>
<keyword evidence="4" id="KW-0812">Transmembrane</keyword>
<keyword evidence="4" id="KW-1133">Transmembrane helix</keyword>
<evidence type="ECO:0000256" key="1">
    <source>
        <dbReference type="ARBA" id="ARBA00022729"/>
    </source>
</evidence>
<feature type="repeat" description="TPR" evidence="2">
    <location>
        <begin position="693"/>
        <end position="726"/>
    </location>
</feature>
<dbReference type="InterPro" id="IPR011990">
    <property type="entry name" value="TPR-like_helical_dom_sf"/>
</dbReference>
<feature type="domain" description="Doubled CXXCH motif" evidence="5">
    <location>
        <begin position="379"/>
        <end position="406"/>
    </location>
</feature>
<feature type="transmembrane region" description="Helical" evidence="4">
    <location>
        <begin position="40"/>
        <end position="59"/>
    </location>
</feature>
<dbReference type="RefSeq" id="WP_327599886.1">
    <property type="nucleotide sequence ID" value="NZ_JAYXHS010000002.1"/>
</dbReference>
<dbReference type="Gene3D" id="1.25.10.10">
    <property type="entry name" value="Leucine-rich Repeat Variant"/>
    <property type="match status" value="1"/>
</dbReference>
<proteinExistence type="predicted"/>
<dbReference type="InterPro" id="IPR023155">
    <property type="entry name" value="Cyt_c-552/4"/>
</dbReference>
<dbReference type="Pfam" id="PF13646">
    <property type="entry name" value="HEAT_2"/>
    <property type="match status" value="1"/>
</dbReference>
<dbReference type="Pfam" id="PF13181">
    <property type="entry name" value="TPR_8"/>
    <property type="match status" value="1"/>
</dbReference>
<dbReference type="Proteomes" id="UP001331561">
    <property type="component" value="Unassembled WGS sequence"/>
</dbReference>
<sequence>MSRSSRKGRQAKATTPPLKPARTEEQSAPAQRKPLRVTPLLGGLALVLALLVVVAGWFLKGRAPAVPEVSAASPAEHAVLNAGFLGSQACQSCHAPQYAAWDKSQHRHAMQHLSAETALGDFNDARFSYAGVESRFFRRDGKYFVRTDGPDGKLADFELKYTFGVEPLQQYLVEFPDGRLQALGVAWDTRPKEKGGQRWFHLYPQERVDFKDELHWTKRSQNWNFMCADCHSTNLQKGYDAQADTFKTTWSEISVGCEACHGPGANHVELAKKQDANPAAGLTVKLDERHGVLWQPDAATGNSKRSVPRTSQREMDVCAQCHARRAQVAEGYQAGKPFMDHYQPALLTQGLYHADGQQQDEVFIWGSFLQSKMNHAGVTCSDCHEPHSGKLRAEGNAVCAQCHMPTRYDTPAHTFHKAGAQCADCHMPAKDYMVVDPRRDHSLRIPRPDLSVSMGTPNACNSCHTDKPPKWADDAVRKWYKHAPQGFQKFAATLQAGRQGALTARHDLTTLANEATAPAIAKATALRALQGFPSPQALVSIRSGLLSSDPLMRMASIQGLAPMPPAQRVPLIAPLLDDPLRVVRMEAASSLAEAPASAFDAAQSASFARAATEYEQTQRYLADRPEGRVALGSFYLRQARVGDAEAELKSAAAMRPLYVPALVNLSDLYRGQGNDAMAEQVLREGLAIMPDDASMLHAQGLALTRLRRNDEALQALKRATQIEPANSRYAYVYAVALHSFGSQRAAFTEIDRALVLRPADTDLLSAGMSFAQQGGDNKTMERYAARLSALRSNTP</sequence>
<keyword evidence="8" id="KW-1185">Reference proteome</keyword>
<evidence type="ECO:0000259" key="6">
    <source>
        <dbReference type="Pfam" id="PF13435"/>
    </source>
</evidence>
<dbReference type="EMBL" id="JAYXHS010000002">
    <property type="protein sequence ID" value="MEC5386932.1"/>
    <property type="molecule type" value="Genomic_DNA"/>
</dbReference>
<comment type="caution">
    <text evidence="7">The sequence shown here is derived from an EMBL/GenBank/DDBJ whole genome shotgun (WGS) entry which is preliminary data.</text>
</comment>
<keyword evidence="1" id="KW-0732">Signal</keyword>
<organism evidence="7 8">
    <name type="scientific">Uliginosibacterium silvisoli</name>
    <dbReference type="NCBI Taxonomy" id="3114758"/>
    <lineage>
        <taxon>Bacteria</taxon>
        <taxon>Pseudomonadati</taxon>
        <taxon>Pseudomonadota</taxon>
        <taxon>Betaproteobacteria</taxon>
        <taxon>Rhodocyclales</taxon>
        <taxon>Zoogloeaceae</taxon>
        <taxon>Uliginosibacterium</taxon>
    </lineage>
</organism>
<feature type="domain" description="Cytochrome c-552/4" evidence="6">
    <location>
        <begin position="89"/>
        <end position="116"/>
    </location>
</feature>
<dbReference type="InterPro" id="IPR036280">
    <property type="entry name" value="Multihaem_cyt_sf"/>
</dbReference>
<evidence type="ECO:0000313" key="7">
    <source>
        <dbReference type="EMBL" id="MEC5386932.1"/>
    </source>
</evidence>
<evidence type="ECO:0000313" key="8">
    <source>
        <dbReference type="Proteomes" id="UP001331561"/>
    </source>
</evidence>
<dbReference type="InterPro" id="IPR011989">
    <property type="entry name" value="ARM-like"/>
</dbReference>
<protein>
    <submittedName>
        <fullName evidence="7">Multiheme c-type cytochrome</fullName>
    </submittedName>
</protein>
<dbReference type="PROSITE" id="PS50005">
    <property type="entry name" value="TPR"/>
    <property type="match status" value="1"/>
</dbReference>
<dbReference type="Pfam" id="PF13435">
    <property type="entry name" value="Cytochrome_C554"/>
    <property type="match status" value="2"/>
</dbReference>
<evidence type="ECO:0000256" key="2">
    <source>
        <dbReference type="PROSITE-ProRule" id="PRU00339"/>
    </source>
</evidence>
<reference evidence="7 8" key="1">
    <citation type="submission" date="2024-01" db="EMBL/GenBank/DDBJ databases">
        <title>Uliginosibacterium soil sp. nov.</title>
        <authorList>
            <person name="Lv Y."/>
        </authorList>
    </citation>
    <scope>NUCLEOTIDE SEQUENCE [LARGE SCALE GENOMIC DNA]</scope>
    <source>
        <strain evidence="7 8">H3</strain>
    </source>
</reference>
<feature type="compositionally biased region" description="Basic residues" evidence="3">
    <location>
        <begin position="1"/>
        <end position="10"/>
    </location>
</feature>
<feature type="region of interest" description="Disordered" evidence="3">
    <location>
        <begin position="1"/>
        <end position="31"/>
    </location>
</feature>
<dbReference type="PANTHER" id="PTHR35038">
    <property type="entry name" value="DISSIMILATORY SULFITE REDUCTASE SIRA"/>
    <property type="match status" value="1"/>
</dbReference>
<dbReference type="Gene3D" id="1.25.40.10">
    <property type="entry name" value="Tetratricopeptide repeat domain"/>
    <property type="match status" value="2"/>
</dbReference>
<dbReference type="Gene3D" id="1.10.1130.10">
    <property type="entry name" value="Flavocytochrome C3, Chain A"/>
    <property type="match status" value="2"/>
</dbReference>
<dbReference type="SMART" id="SM00028">
    <property type="entry name" value="TPR"/>
    <property type="match status" value="3"/>
</dbReference>
<evidence type="ECO:0000259" key="5">
    <source>
        <dbReference type="Pfam" id="PF09699"/>
    </source>
</evidence>
<accession>A0ABU6K619</accession>
<dbReference type="InterPro" id="IPR051829">
    <property type="entry name" value="Multiheme_Cytochr_ET"/>
</dbReference>
<name>A0ABU6K619_9RHOO</name>
<feature type="domain" description="Cytochrome c-552/4" evidence="6">
    <location>
        <begin position="220"/>
        <end position="262"/>
    </location>
</feature>
<dbReference type="Pfam" id="PF09699">
    <property type="entry name" value="Paired_CXXCH_1"/>
    <property type="match status" value="1"/>
</dbReference>
<gene>
    <name evidence="7" type="ORF">VVD49_14460</name>
</gene>
<dbReference type="PANTHER" id="PTHR35038:SF8">
    <property type="entry name" value="C-TYPE POLYHEME CYTOCHROME OMCC"/>
    <property type="match status" value="1"/>
</dbReference>
<dbReference type="InterPro" id="IPR010177">
    <property type="entry name" value="Paired_CXXCH_1"/>
</dbReference>
<evidence type="ECO:0000256" key="4">
    <source>
        <dbReference type="SAM" id="Phobius"/>
    </source>
</evidence>
<keyword evidence="2" id="KW-0802">TPR repeat</keyword>
<dbReference type="SUPFAM" id="SSF48695">
    <property type="entry name" value="Multiheme cytochromes"/>
    <property type="match status" value="1"/>
</dbReference>
<dbReference type="InterPro" id="IPR019734">
    <property type="entry name" value="TPR_rpt"/>
</dbReference>
<dbReference type="SUPFAM" id="SSF48452">
    <property type="entry name" value="TPR-like"/>
    <property type="match status" value="1"/>
</dbReference>